<keyword evidence="3" id="KW-1185">Reference proteome</keyword>
<evidence type="ECO:0000256" key="1">
    <source>
        <dbReference type="SAM" id="MobiDB-lite"/>
    </source>
</evidence>
<dbReference type="OrthoDB" id="10546152at2759"/>
<feature type="compositionally biased region" description="Low complexity" evidence="1">
    <location>
        <begin position="39"/>
        <end position="52"/>
    </location>
</feature>
<dbReference type="EMBL" id="JAGPXD010000004">
    <property type="protein sequence ID" value="KAH7358693.1"/>
    <property type="molecule type" value="Genomic_DNA"/>
</dbReference>
<sequence>MPPGHPFVSQGGPRPPGPPFFTQPPFNPGSAPPRPPSSPRSESSRSSSSQSSTKESRLHSADDSPPEIPIQPPIPQRTAFYGEPKYSEYQLPGDRQPSPRPSFLSALPDDVQVSSWTDVTRVSWTKGRVGEVEDEHIEASPPPDGPPFPPGASGGPFNPLSAPAPPNLFQPQPGNMPPPGMQPFSSPFGRPPGEAFVPGTQP</sequence>
<reference evidence="2" key="1">
    <citation type="journal article" date="2021" name="Nat. Commun.">
        <title>Genetic determinants of endophytism in the Arabidopsis root mycobiome.</title>
        <authorList>
            <person name="Mesny F."/>
            <person name="Miyauchi S."/>
            <person name="Thiergart T."/>
            <person name="Pickel B."/>
            <person name="Atanasova L."/>
            <person name="Karlsson M."/>
            <person name="Huettel B."/>
            <person name="Barry K.W."/>
            <person name="Haridas S."/>
            <person name="Chen C."/>
            <person name="Bauer D."/>
            <person name="Andreopoulos W."/>
            <person name="Pangilinan J."/>
            <person name="LaButti K."/>
            <person name="Riley R."/>
            <person name="Lipzen A."/>
            <person name="Clum A."/>
            <person name="Drula E."/>
            <person name="Henrissat B."/>
            <person name="Kohler A."/>
            <person name="Grigoriev I.V."/>
            <person name="Martin F.M."/>
            <person name="Hacquard S."/>
        </authorList>
    </citation>
    <scope>NUCLEOTIDE SEQUENCE</scope>
    <source>
        <strain evidence="2">MPI-CAGE-AT-0016</strain>
    </source>
</reference>
<feature type="compositionally biased region" description="Pro residues" evidence="1">
    <location>
        <begin position="13"/>
        <end position="38"/>
    </location>
</feature>
<gene>
    <name evidence="2" type="ORF">B0T11DRAFT_284987</name>
</gene>
<evidence type="ECO:0000313" key="3">
    <source>
        <dbReference type="Proteomes" id="UP000813385"/>
    </source>
</evidence>
<organism evidence="2 3">
    <name type="scientific">Plectosphaerella cucumerina</name>
    <dbReference type="NCBI Taxonomy" id="40658"/>
    <lineage>
        <taxon>Eukaryota</taxon>
        <taxon>Fungi</taxon>
        <taxon>Dikarya</taxon>
        <taxon>Ascomycota</taxon>
        <taxon>Pezizomycotina</taxon>
        <taxon>Sordariomycetes</taxon>
        <taxon>Hypocreomycetidae</taxon>
        <taxon>Glomerellales</taxon>
        <taxon>Plectosphaerellaceae</taxon>
        <taxon>Plectosphaerella</taxon>
    </lineage>
</organism>
<dbReference type="AlphaFoldDB" id="A0A8K0THV5"/>
<name>A0A8K0THV5_9PEZI</name>
<evidence type="ECO:0000313" key="2">
    <source>
        <dbReference type="EMBL" id="KAH7358693.1"/>
    </source>
</evidence>
<comment type="caution">
    <text evidence="2">The sequence shown here is derived from an EMBL/GenBank/DDBJ whole genome shotgun (WGS) entry which is preliminary data.</text>
</comment>
<accession>A0A8K0THV5</accession>
<dbReference type="Proteomes" id="UP000813385">
    <property type="component" value="Unassembled WGS sequence"/>
</dbReference>
<proteinExistence type="predicted"/>
<feature type="region of interest" description="Disordered" evidence="1">
    <location>
        <begin position="1"/>
        <end position="107"/>
    </location>
</feature>
<feature type="compositionally biased region" description="Pro residues" evidence="1">
    <location>
        <begin position="162"/>
        <end position="181"/>
    </location>
</feature>
<protein>
    <submittedName>
        <fullName evidence="2">Uncharacterized protein</fullName>
    </submittedName>
</protein>
<feature type="region of interest" description="Disordered" evidence="1">
    <location>
        <begin position="127"/>
        <end position="202"/>
    </location>
</feature>
<feature type="compositionally biased region" description="Pro residues" evidence="1">
    <location>
        <begin position="140"/>
        <end position="150"/>
    </location>
</feature>
<feature type="compositionally biased region" description="Pro residues" evidence="1">
    <location>
        <begin position="66"/>
        <end position="75"/>
    </location>
</feature>